<evidence type="ECO:0000313" key="4">
    <source>
        <dbReference type="Proteomes" id="UP001149411"/>
    </source>
</evidence>
<protein>
    <submittedName>
        <fullName evidence="3">Antitoxin VapB family protein</fullName>
    </submittedName>
</protein>
<name>A0A9Q4C628_9EURY</name>
<dbReference type="Pfam" id="PF02697">
    <property type="entry name" value="VAPB_antitox"/>
    <property type="match status" value="1"/>
</dbReference>
<dbReference type="AlphaFoldDB" id="A0A9Q4C628"/>
<evidence type="ECO:0000256" key="2">
    <source>
        <dbReference type="SAM" id="MobiDB-lite"/>
    </source>
</evidence>
<evidence type="ECO:0000313" key="3">
    <source>
        <dbReference type="EMBL" id="MCX2818941.1"/>
    </source>
</evidence>
<evidence type="ECO:0000256" key="1">
    <source>
        <dbReference type="ARBA" id="ARBA00022649"/>
    </source>
</evidence>
<keyword evidence="1" id="KW-1277">Toxin-antitoxin system</keyword>
<comment type="caution">
    <text evidence="3">The sequence shown here is derived from an EMBL/GenBank/DDBJ whole genome shotgun (WGS) entry which is preliminary data.</text>
</comment>
<organism evidence="3 4">
    <name type="scientific">Halorutilus salinus</name>
    <dbReference type="NCBI Taxonomy" id="2487751"/>
    <lineage>
        <taxon>Archaea</taxon>
        <taxon>Methanobacteriati</taxon>
        <taxon>Methanobacteriota</taxon>
        <taxon>Stenosarchaea group</taxon>
        <taxon>Halobacteria</taxon>
        <taxon>Halorutilales</taxon>
        <taxon>Halorutilaceae</taxon>
        <taxon>Halorutilus</taxon>
    </lineage>
</organism>
<dbReference type="EMBL" id="RKLV01000005">
    <property type="protein sequence ID" value="MCX2818941.1"/>
    <property type="molecule type" value="Genomic_DNA"/>
</dbReference>
<accession>A0A9Q4C628</accession>
<feature type="compositionally biased region" description="Basic and acidic residues" evidence="2">
    <location>
        <begin position="57"/>
        <end position="76"/>
    </location>
</feature>
<dbReference type="InterPro" id="IPR003847">
    <property type="entry name" value="Put_antitoxin"/>
</dbReference>
<keyword evidence="4" id="KW-1185">Reference proteome</keyword>
<dbReference type="Proteomes" id="UP001149411">
    <property type="component" value="Unassembled WGS sequence"/>
</dbReference>
<feature type="region of interest" description="Disordered" evidence="2">
    <location>
        <begin position="54"/>
        <end position="76"/>
    </location>
</feature>
<dbReference type="RefSeq" id="WP_266086781.1">
    <property type="nucleotide sequence ID" value="NZ_RKLV01000005.1"/>
</dbReference>
<reference evidence="3" key="1">
    <citation type="submission" date="2022-09" db="EMBL/GenBank/DDBJ databases">
        <title>Haloadaptaus new haloarchaeum isolated from saline soil.</title>
        <authorList>
            <person name="Duran-Viseras A."/>
            <person name="Sanchez-Porro C."/>
            <person name="Ventosa A."/>
        </authorList>
    </citation>
    <scope>NUCLEOTIDE SEQUENCE</scope>
    <source>
        <strain evidence="3">F3-133</strain>
    </source>
</reference>
<sequence>MPTKTIRVSEKVYDRLKPRKRDDESFTDPLDRLVEQERDIYAGFGAWEDAAEEMEETHERMNEEMREEVEKFEKYR</sequence>
<proteinExistence type="predicted"/>
<gene>
    <name evidence="3" type="ORF">EGH25_06205</name>
</gene>